<dbReference type="Pfam" id="PF02738">
    <property type="entry name" value="MoCoBD_1"/>
    <property type="match status" value="1"/>
</dbReference>
<dbReference type="InterPro" id="IPR037165">
    <property type="entry name" value="AldOxase/xan_DH_Mopterin-bd_sf"/>
</dbReference>
<evidence type="ECO:0000313" key="2">
    <source>
        <dbReference type="EMBL" id="BDT57452.1"/>
    </source>
</evidence>
<dbReference type="PIRSF" id="PIRSF036389">
    <property type="entry name" value="IOR_B"/>
    <property type="match status" value="1"/>
</dbReference>
<dbReference type="InterPro" id="IPR008274">
    <property type="entry name" value="AldOxase/xan_DH_MoCoBD1"/>
</dbReference>
<dbReference type="InterPro" id="IPR052516">
    <property type="entry name" value="N-heterocyclic_Hydroxylase"/>
</dbReference>
<evidence type="ECO:0000259" key="1">
    <source>
        <dbReference type="SMART" id="SM01008"/>
    </source>
</evidence>
<name>A0ABN6T5T1_9BURK</name>
<evidence type="ECO:0000313" key="3">
    <source>
        <dbReference type="Proteomes" id="UP001163336"/>
    </source>
</evidence>
<dbReference type="Pfam" id="PF20256">
    <property type="entry name" value="MoCoBD_2"/>
    <property type="match status" value="2"/>
</dbReference>
<dbReference type="Gene3D" id="3.30.365.10">
    <property type="entry name" value="Aldehyde oxidase/xanthine dehydrogenase, molybdopterin binding domain"/>
    <property type="match status" value="4"/>
</dbReference>
<sequence>MTFDWIDRAAIARSAGAGLSRRGFLKTAGAATGGLVLGFMLPGAHRFAQAVDAKVYAPNAFLRVAPDNTITVMVNRLEFGQGVHTSLPMLIAEELDADWSQMRGELAPAGEAYKDSAFGMQITGGSGSIARGFTQYREIGARARAMLVAAAAEQWKVGPAQCRTSKGMVFGPNGQKASYGALAEAAMKQPVPATVVLKEAKQFRYIGKPMRRIDARAKSSGRQQFGIDFVPEHALTVLVARPPVFGAKVTKFDAAAARAVKGVVEVLEVELDRGARGVAVFAQGYWPAKQGREALQAEWDTSGLEKVSSAGQLEAFRTQAKAAGGAVARKADVSQLAGAAHKISAVYEFPYLAHAPMEPLNCVVDLQDNACTIWAGTQSQTVDQQVAAAILGLKPEQVTINTMMAGGGFGRRAVLSSDWVGDTVRIAKAWRAAGKSGPVKLVWSREDDIRGGYYRPSYVHRADLGIDGKGRIVAWDHKIVGQSIMAGTIFEQGMVKDGVDGSTTEGMGAPYDVPLNLAVEGVKQNVPVLWWRSVGSTHTAYVMETLIDEAAHIAKADPVAYRKQLMGAQHPRHRAALDLAVAKSGYGTKKLPKGRAWGVAVHESFGSVVAYVVEASVVDGVPKLHRAVAGVHCNQPVNPLSIEAQIQGAALMGLGMTLPGAAITLKDGVVEQQNFGDYTVARMHDMPQIEVHIVPSNDPPTGIGEPGLPPLAPAFANAVFRLTGKRLRKLPFDLASA</sequence>
<dbReference type="InterPro" id="IPR006311">
    <property type="entry name" value="TAT_signal"/>
</dbReference>
<organism evidence="2 3">
    <name type="scientific">Massilia varians</name>
    <dbReference type="NCBI Taxonomy" id="457921"/>
    <lineage>
        <taxon>Bacteria</taxon>
        <taxon>Pseudomonadati</taxon>
        <taxon>Pseudomonadota</taxon>
        <taxon>Betaproteobacteria</taxon>
        <taxon>Burkholderiales</taxon>
        <taxon>Oxalobacteraceae</taxon>
        <taxon>Telluria group</taxon>
        <taxon>Massilia</taxon>
    </lineage>
</organism>
<protein>
    <submittedName>
        <fullName evidence="2">Oxidoreductase</fullName>
    </submittedName>
</protein>
<dbReference type="InterPro" id="IPR019546">
    <property type="entry name" value="TAT_signal_bac_arc"/>
</dbReference>
<dbReference type="InterPro" id="IPR012368">
    <property type="entry name" value="OxRdtase_Mopterin-bd_su_IorB"/>
</dbReference>
<dbReference type="PANTHER" id="PTHR47495:SF2">
    <property type="entry name" value="ALDEHYDE DEHYDROGENASE"/>
    <property type="match status" value="1"/>
</dbReference>
<dbReference type="EMBL" id="AP026966">
    <property type="protein sequence ID" value="BDT57452.1"/>
    <property type="molecule type" value="Genomic_DNA"/>
</dbReference>
<gene>
    <name evidence="2" type="ORF">MasN3_09460</name>
</gene>
<accession>A0ABN6T5T1</accession>
<keyword evidence="3" id="KW-1185">Reference proteome</keyword>
<reference evidence="2" key="1">
    <citation type="submission" date="2022-11" db="EMBL/GenBank/DDBJ databases">
        <title>Isolation and characterization of PLA-degrading bacterium Massilia sp. from Antarctic soil.</title>
        <authorList>
            <person name="Sato K."/>
            <person name="Gomez-Fuentes C."/>
            <person name="Ahmad S.A."/>
            <person name="Zulkharnain A."/>
        </authorList>
    </citation>
    <scope>NUCLEOTIDE SEQUENCE</scope>
    <source>
        <strain evidence="2">N-3</strain>
    </source>
</reference>
<feature type="domain" description="Aldehyde oxidase/xanthine dehydrogenase a/b hammerhead" evidence="1">
    <location>
        <begin position="220"/>
        <end position="303"/>
    </location>
</feature>
<dbReference type="InterPro" id="IPR000674">
    <property type="entry name" value="Ald_Oxase/Xan_DH_a/b"/>
</dbReference>
<dbReference type="RefSeq" id="WP_281912745.1">
    <property type="nucleotide sequence ID" value="NZ_AP026966.1"/>
</dbReference>
<dbReference type="SMART" id="SM01008">
    <property type="entry name" value="Ald_Xan_dh_C"/>
    <property type="match status" value="1"/>
</dbReference>
<proteinExistence type="predicted"/>
<dbReference type="PROSITE" id="PS51318">
    <property type="entry name" value="TAT"/>
    <property type="match status" value="1"/>
</dbReference>
<dbReference type="InterPro" id="IPR046867">
    <property type="entry name" value="AldOxase/xan_DH_MoCoBD2"/>
</dbReference>
<dbReference type="Gene3D" id="3.90.1170.50">
    <property type="entry name" value="Aldehyde oxidase/xanthine dehydrogenase, a/b hammerhead"/>
    <property type="match status" value="1"/>
</dbReference>
<dbReference type="NCBIfam" id="TIGR01409">
    <property type="entry name" value="TAT_signal_seq"/>
    <property type="match status" value="1"/>
</dbReference>
<dbReference type="Proteomes" id="UP001163336">
    <property type="component" value="Chromosome"/>
</dbReference>
<dbReference type="PANTHER" id="PTHR47495">
    <property type="entry name" value="ALDEHYDE DEHYDROGENASE"/>
    <property type="match status" value="1"/>
</dbReference>
<dbReference type="SUPFAM" id="SSF56003">
    <property type="entry name" value="Molybdenum cofactor-binding domain"/>
    <property type="match status" value="2"/>
</dbReference>